<dbReference type="Proteomes" id="UP001262889">
    <property type="component" value="Unassembled WGS sequence"/>
</dbReference>
<dbReference type="PANTHER" id="PTHR22674">
    <property type="entry name" value="NTPASE, KAP FAMILY P-LOOP DOMAIN-CONTAINING 1"/>
    <property type="match status" value="1"/>
</dbReference>
<accession>A0ABU3CEB5</accession>
<protein>
    <submittedName>
        <fullName evidence="2">P-loop NTPase fold protein</fullName>
    </submittedName>
</protein>
<organism evidence="2 3">
    <name type="scientific">Autumnicola tepida</name>
    <dbReference type="NCBI Taxonomy" id="3075595"/>
    <lineage>
        <taxon>Bacteria</taxon>
        <taxon>Pseudomonadati</taxon>
        <taxon>Bacteroidota</taxon>
        <taxon>Flavobacteriia</taxon>
        <taxon>Flavobacteriales</taxon>
        <taxon>Flavobacteriaceae</taxon>
        <taxon>Autumnicola</taxon>
    </lineage>
</organism>
<dbReference type="EMBL" id="JAVRHQ010000031">
    <property type="protein sequence ID" value="MDT0644654.1"/>
    <property type="molecule type" value="Genomic_DNA"/>
</dbReference>
<name>A0ABU3CEB5_9FLAO</name>
<comment type="caution">
    <text evidence="2">The sequence shown here is derived from an EMBL/GenBank/DDBJ whole genome shotgun (WGS) entry which is preliminary data.</text>
</comment>
<proteinExistence type="predicted"/>
<evidence type="ECO:0000259" key="1">
    <source>
        <dbReference type="Pfam" id="PF07693"/>
    </source>
</evidence>
<dbReference type="SUPFAM" id="SSF52540">
    <property type="entry name" value="P-loop containing nucleoside triphosphate hydrolases"/>
    <property type="match status" value="1"/>
</dbReference>
<feature type="domain" description="KAP NTPase" evidence="1">
    <location>
        <begin position="23"/>
        <end position="294"/>
    </location>
</feature>
<keyword evidence="3" id="KW-1185">Reference proteome</keyword>
<evidence type="ECO:0000313" key="2">
    <source>
        <dbReference type="EMBL" id="MDT0644654.1"/>
    </source>
</evidence>
<dbReference type="Pfam" id="PF07693">
    <property type="entry name" value="KAP_NTPase"/>
    <property type="match status" value="1"/>
</dbReference>
<sequence length="719" mass="85054">MSQIYNSDKPILDKTEDKFNRYKFSKRIAETILKREIESGLVLGLYGVWGEGKSSVLNMIEDVLKKDNDVLIVKFNPWRFKDEDALILNFLKNLSETLNCQLNNLKEKIGEFFKKYGSVGSVFNLDLSRVGESLSDTELEDLKNRVNDFLRLSEKKIVVIIDDIDRLDKNELFAIFKLIKLTGNFTNTYYILSFDDDMVASALSERYGGGNEESGYNFLEKIVQVPLRIPKALSNDLLNYTFELLDQVIKESEIEIDKEQAQNIASSISRYILHKISTPRLAVRYANSLSFLLPLLNGEVNNRDLILFEAVKIFYPEHYKFIKNNPEYFIESYYYYDRGKNQTKEDELKERLDKLNFKLAKNDAKSIKEFLKELFPYLKEALGNHSVSNLESFWTRDKKIASPQYFYRYFIYSVPSDQISDIYFDHYIESLKEETLDKLATETEEILNQIKPLDYLNKIYFYEDELDWDSKKVLINIVTSVQEKFNGRQGGSMMFSLYNPRSQAAITIRRLIASHSDYQEKIDFVKTLLSENVPFHFSEEILRWVKVHKNEEDRLFSKEDIRTLNELLLERALEFCKNKQSNLFLEFEDDIFTLLDFWFELNPVHLYNYFENLLYADPSLIKSIIYSLTTTIISSTYPDPYKVDFKKETYEKLKLYYDTNEIQKLIIDKYGEEINKEENEVKFFDTSQGQNEMNAMRQFLHWQLEDSHNEEKIEKEKRK</sequence>
<reference evidence="2 3" key="1">
    <citation type="submission" date="2023-09" db="EMBL/GenBank/DDBJ databases">
        <authorList>
            <person name="Rey-Velasco X."/>
        </authorList>
    </citation>
    <scope>NUCLEOTIDE SEQUENCE [LARGE SCALE GENOMIC DNA]</scope>
    <source>
        <strain evidence="2 3">F363</strain>
    </source>
</reference>
<dbReference type="RefSeq" id="WP_311536270.1">
    <property type="nucleotide sequence ID" value="NZ_JAVRHQ010000031.1"/>
</dbReference>
<dbReference type="InterPro" id="IPR011646">
    <property type="entry name" value="KAP_P-loop"/>
</dbReference>
<dbReference type="PANTHER" id="PTHR22674:SF6">
    <property type="entry name" value="NTPASE KAP FAMILY P-LOOP DOMAIN-CONTAINING PROTEIN 1"/>
    <property type="match status" value="1"/>
</dbReference>
<evidence type="ECO:0000313" key="3">
    <source>
        <dbReference type="Proteomes" id="UP001262889"/>
    </source>
</evidence>
<gene>
    <name evidence="2" type="ORF">RM553_17575</name>
</gene>
<dbReference type="InterPro" id="IPR027417">
    <property type="entry name" value="P-loop_NTPase"/>
</dbReference>
<dbReference type="Gene3D" id="3.40.50.300">
    <property type="entry name" value="P-loop containing nucleotide triphosphate hydrolases"/>
    <property type="match status" value="1"/>
</dbReference>
<dbReference type="InterPro" id="IPR052754">
    <property type="entry name" value="NTPase_KAP_P-loop"/>
</dbReference>